<evidence type="ECO:0000256" key="2">
    <source>
        <dbReference type="SAM" id="Phobius"/>
    </source>
</evidence>
<dbReference type="Proteomes" id="UP001272242">
    <property type="component" value="Unassembled WGS sequence"/>
</dbReference>
<evidence type="ECO:0000256" key="1">
    <source>
        <dbReference type="SAM" id="MobiDB-lite"/>
    </source>
</evidence>
<gene>
    <name evidence="3" type="ORF">R5W23_001606</name>
</gene>
<feature type="transmembrane region" description="Helical" evidence="2">
    <location>
        <begin position="7"/>
        <end position="28"/>
    </location>
</feature>
<organism evidence="3 4">
    <name type="scientific">Gemmata algarum</name>
    <dbReference type="NCBI Taxonomy" id="2975278"/>
    <lineage>
        <taxon>Bacteria</taxon>
        <taxon>Pseudomonadati</taxon>
        <taxon>Planctomycetota</taxon>
        <taxon>Planctomycetia</taxon>
        <taxon>Gemmatales</taxon>
        <taxon>Gemmataceae</taxon>
        <taxon>Gemmata</taxon>
    </lineage>
</organism>
<sequence>MKLSFSPLQLFSPVQLIFCMILFFLPWIELSCTLPPDVTKNAPPGELEKMKKETGIDPSRPIGMYTQSGFQIATGDVSVSPDFEKGVERIRGGAAGAGPKFGPDPSKKTDGQTAPLLFLFPVALLAGIVIGFVPWPHLVRRLVLVVCCLGAIGVIGTQAAIGFPLEKEIAKQKEKMKGVGAFGAAPGAKAAPGAAGEPEVFRVRWQIPLYLTLLLLLGAAGTAFLDAGLTAKKKPKRRYREDEEYEDEEEDEEDEERPRKRRPKAVDEDEDERPASKPKFEVVDEDEDEPPRKKPKPRRRGEDEDDDRPRRSRRRDDD</sequence>
<feature type="transmembrane region" description="Helical" evidence="2">
    <location>
        <begin position="116"/>
        <end position="135"/>
    </location>
</feature>
<keyword evidence="2" id="KW-1133">Transmembrane helix</keyword>
<dbReference type="RefSeq" id="WP_320686960.1">
    <property type="nucleotide sequence ID" value="NZ_JAXBLV010000178.1"/>
</dbReference>
<name>A0ABU5F0U9_9BACT</name>
<feature type="compositionally biased region" description="Basic and acidic residues" evidence="1">
    <location>
        <begin position="273"/>
        <end position="282"/>
    </location>
</feature>
<feature type="transmembrane region" description="Helical" evidence="2">
    <location>
        <begin position="142"/>
        <end position="161"/>
    </location>
</feature>
<feature type="region of interest" description="Disordered" evidence="1">
    <location>
        <begin position="233"/>
        <end position="318"/>
    </location>
</feature>
<keyword evidence="2" id="KW-0472">Membrane</keyword>
<evidence type="ECO:0000313" key="4">
    <source>
        <dbReference type="Proteomes" id="UP001272242"/>
    </source>
</evidence>
<comment type="caution">
    <text evidence="3">The sequence shown here is derived from an EMBL/GenBank/DDBJ whole genome shotgun (WGS) entry which is preliminary data.</text>
</comment>
<feature type="compositionally biased region" description="Acidic residues" evidence="1">
    <location>
        <begin position="242"/>
        <end position="255"/>
    </location>
</feature>
<proteinExistence type="predicted"/>
<dbReference type="EMBL" id="JAXBLV010000178">
    <property type="protein sequence ID" value="MDY3560372.1"/>
    <property type="molecule type" value="Genomic_DNA"/>
</dbReference>
<protein>
    <submittedName>
        <fullName evidence="3">Uncharacterized protein</fullName>
    </submittedName>
</protein>
<keyword evidence="2" id="KW-0812">Transmembrane</keyword>
<accession>A0ABU5F0U9</accession>
<reference evidence="4" key="1">
    <citation type="journal article" date="2023" name="Mar. Drugs">
        <title>Gemmata algarum, a Novel Planctomycete Isolated from an Algal Mat, Displays Antimicrobial Activity.</title>
        <authorList>
            <person name="Kumar G."/>
            <person name="Kallscheuer N."/>
            <person name="Kashif M."/>
            <person name="Ahamad S."/>
            <person name="Jagadeeshwari U."/>
            <person name="Pannikurungottu S."/>
            <person name="Haufschild T."/>
            <person name="Kabuu M."/>
            <person name="Sasikala C."/>
            <person name="Jogler C."/>
            <person name="Ramana C."/>
        </authorList>
    </citation>
    <scope>NUCLEOTIDE SEQUENCE [LARGE SCALE GENOMIC DNA]</scope>
    <source>
        <strain evidence="4">JC673</strain>
    </source>
</reference>
<feature type="transmembrane region" description="Helical" evidence="2">
    <location>
        <begin position="207"/>
        <end position="229"/>
    </location>
</feature>
<keyword evidence="4" id="KW-1185">Reference proteome</keyword>
<evidence type="ECO:0000313" key="3">
    <source>
        <dbReference type="EMBL" id="MDY3560372.1"/>
    </source>
</evidence>